<accession>A0A1I3XSH1</accession>
<reference evidence="2 3" key="1">
    <citation type="submission" date="2016-10" db="EMBL/GenBank/DDBJ databases">
        <authorList>
            <person name="Varghese N."/>
            <person name="Submissions S."/>
        </authorList>
    </citation>
    <scope>NUCLEOTIDE SEQUENCE [LARGE SCALE GENOMIC DNA]</scope>
    <source>
        <strain evidence="2 3">DSM 16392</strain>
    </source>
</reference>
<feature type="transmembrane region" description="Helical" evidence="1">
    <location>
        <begin position="17"/>
        <end position="33"/>
    </location>
</feature>
<evidence type="ECO:0000313" key="2">
    <source>
        <dbReference type="EMBL" id="SFK22482.1"/>
    </source>
</evidence>
<name>A0A1I3XSH1_9HYPH</name>
<proteinExistence type="predicted"/>
<organism evidence="2 3">
    <name type="scientific">Pseudovibrio ascidiaceicola</name>
    <dbReference type="NCBI Taxonomy" id="285279"/>
    <lineage>
        <taxon>Bacteria</taxon>
        <taxon>Pseudomonadati</taxon>
        <taxon>Pseudomonadota</taxon>
        <taxon>Alphaproteobacteria</taxon>
        <taxon>Hyphomicrobiales</taxon>
        <taxon>Stappiaceae</taxon>
        <taxon>Pseudovibrio</taxon>
    </lineage>
</organism>
<evidence type="ECO:0000313" key="3">
    <source>
        <dbReference type="Proteomes" id="UP000199598"/>
    </source>
</evidence>
<evidence type="ECO:0000256" key="1">
    <source>
        <dbReference type="SAM" id="Phobius"/>
    </source>
</evidence>
<keyword evidence="1" id="KW-0472">Membrane</keyword>
<protein>
    <submittedName>
        <fullName evidence="2">Uncharacterized protein</fullName>
    </submittedName>
</protein>
<keyword evidence="1" id="KW-1133">Transmembrane helix</keyword>
<keyword evidence="1" id="KW-0812">Transmembrane</keyword>
<feature type="transmembrane region" description="Helical" evidence="1">
    <location>
        <begin position="45"/>
        <end position="62"/>
    </location>
</feature>
<dbReference type="EMBL" id="FOSK01000003">
    <property type="protein sequence ID" value="SFK22482.1"/>
    <property type="molecule type" value="Genomic_DNA"/>
</dbReference>
<gene>
    <name evidence="2" type="ORF">SAMN04488518_103124</name>
</gene>
<sequence>MSDTTLSSAEAQQDNDPFFFKLLFLVPIIGWLFKDAVHGNSEAKYYFCANFFVGWGLAIAFFGYAAIIIPALCLVALAFTWIIGVCR</sequence>
<dbReference type="Proteomes" id="UP000199598">
    <property type="component" value="Unassembled WGS sequence"/>
</dbReference>
<keyword evidence="3" id="KW-1185">Reference proteome</keyword>
<feature type="transmembrane region" description="Helical" evidence="1">
    <location>
        <begin position="68"/>
        <end position="86"/>
    </location>
</feature>
<comment type="caution">
    <text evidence="2">The sequence shown here is derived from an EMBL/GenBank/DDBJ whole genome shotgun (WGS) entry which is preliminary data.</text>
</comment>
<dbReference type="RefSeq" id="WP_063312472.1">
    <property type="nucleotide sequence ID" value="NZ_FOSK01000003.1"/>
</dbReference>